<name>A0AA35JI96_SACK1</name>
<evidence type="ECO:0000313" key="2">
    <source>
        <dbReference type="Proteomes" id="UP001162087"/>
    </source>
</evidence>
<dbReference type="GO" id="GO:0000184">
    <property type="term" value="P:nuclear-transcribed mRNA catabolic process, nonsense-mediated decay"/>
    <property type="evidence" value="ECO:0007669"/>
    <property type="project" value="UniProtKB-KW"/>
</dbReference>
<dbReference type="EMBL" id="OX365900">
    <property type="protein sequence ID" value="CAI4060132.1"/>
    <property type="molecule type" value="Genomic_DNA"/>
</dbReference>
<proteinExistence type="predicted"/>
<sequence>MGPDTKHFANIKILNKKSSPPTKEHIRPRKPQIIVPPAQNLPNGEKPNFGKSAKQHREPSERTSKARHDDAKATMVTVNIDAFLSDKSPKKNSSKNKKKKSKHHHNAAEVVDSKPHGAANAVFAGASFTTDIPHEAALPKPSFV</sequence>
<protein>
    <submittedName>
        <fullName evidence="1">Uncharacterized protein</fullName>
    </submittedName>
</protein>
<dbReference type="Proteomes" id="UP001162087">
    <property type="component" value="Chromosome 5"/>
</dbReference>
<dbReference type="InterPro" id="IPR028322">
    <property type="entry name" value="PNRC-like_rgn"/>
</dbReference>
<evidence type="ECO:0000313" key="1">
    <source>
        <dbReference type="EMBL" id="CAI4060132.1"/>
    </source>
</evidence>
<organism evidence="1 2">
    <name type="scientific">Saccharomyces kudriavzevii (strain ATCC MYA-4449 / AS 2.2408 / CBS 8840 / NBRC 1802 / NCYC 2889)</name>
    <name type="common">Yeast</name>
    <dbReference type="NCBI Taxonomy" id="226230"/>
    <lineage>
        <taxon>Eukaryota</taxon>
        <taxon>Fungi</taxon>
        <taxon>Dikarya</taxon>
        <taxon>Ascomycota</taxon>
        <taxon>Saccharomycotina</taxon>
        <taxon>Saccharomycetes</taxon>
        <taxon>Saccharomycetales</taxon>
        <taxon>Saccharomycetaceae</taxon>
        <taxon>Saccharomyces</taxon>
    </lineage>
</organism>
<reference evidence="1" key="1">
    <citation type="submission" date="2022-10" db="EMBL/GenBank/DDBJ databases">
        <authorList>
            <person name="Byrne P K."/>
        </authorList>
    </citation>
    <scope>NUCLEOTIDE SEQUENCE</scope>
    <source>
        <strain evidence="1">IFO1802</strain>
    </source>
</reference>
<accession>A0AA35JI96</accession>
<keyword evidence="2" id="KW-1185">Reference proteome</keyword>
<gene>
    <name evidence="1" type="primary">SKDI05G1070</name>
    <name evidence="1" type="ORF">SKDI_05G1070</name>
</gene>
<dbReference type="Pfam" id="PF15365">
    <property type="entry name" value="PNRC"/>
    <property type="match status" value="1"/>
</dbReference>
<dbReference type="OrthoDB" id="4063475at2759"/>